<dbReference type="PANTHER" id="PTHR36179:SF2">
    <property type="entry name" value="LUD DOMAIN-CONTAINING PROTEIN"/>
    <property type="match status" value="1"/>
</dbReference>
<evidence type="ECO:0000313" key="3">
    <source>
        <dbReference type="Proteomes" id="UP000295066"/>
    </source>
</evidence>
<dbReference type="RefSeq" id="WP_133957741.1">
    <property type="nucleotide sequence ID" value="NZ_SORI01000010.1"/>
</dbReference>
<evidence type="ECO:0000313" key="2">
    <source>
        <dbReference type="EMBL" id="TDY59897.1"/>
    </source>
</evidence>
<organism evidence="2 3">
    <name type="scientific">Aminivibrio pyruvatiphilus</name>
    <dbReference type="NCBI Taxonomy" id="1005740"/>
    <lineage>
        <taxon>Bacteria</taxon>
        <taxon>Thermotogati</taxon>
        <taxon>Synergistota</taxon>
        <taxon>Synergistia</taxon>
        <taxon>Synergistales</taxon>
        <taxon>Aminobacteriaceae</taxon>
        <taxon>Aminivibrio</taxon>
    </lineage>
</organism>
<comment type="caution">
    <text evidence="2">The sequence shown here is derived from an EMBL/GenBank/DDBJ whole genome shotgun (WGS) entry which is preliminary data.</text>
</comment>
<dbReference type="InterPro" id="IPR003741">
    <property type="entry name" value="LUD_dom"/>
</dbReference>
<keyword evidence="3" id="KW-1185">Reference proteome</keyword>
<dbReference type="AlphaFoldDB" id="A0A4R8M7B5"/>
<dbReference type="EMBL" id="SORI01000010">
    <property type="protein sequence ID" value="TDY59897.1"/>
    <property type="molecule type" value="Genomic_DNA"/>
</dbReference>
<dbReference type="PANTHER" id="PTHR36179">
    <property type="entry name" value="LUD_DOM DOMAIN-CONTAINING PROTEIN"/>
    <property type="match status" value="1"/>
</dbReference>
<evidence type="ECO:0000259" key="1">
    <source>
        <dbReference type="Pfam" id="PF02589"/>
    </source>
</evidence>
<dbReference type="PIRSF" id="PIRSF020269">
    <property type="entry name" value="DUF1121"/>
    <property type="match status" value="1"/>
</dbReference>
<proteinExistence type="predicted"/>
<reference evidence="2 3" key="1">
    <citation type="submission" date="2019-03" db="EMBL/GenBank/DDBJ databases">
        <title>Genomic Encyclopedia of Type Strains, Phase IV (KMG-IV): sequencing the most valuable type-strain genomes for metagenomic binning, comparative biology and taxonomic classification.</title>
        <authorList>
            <person name="Goeker M."/>
        </authorList>
    </citation>
    <scope>NUCLEOTIDE SEQUENCE [LARGE SCALE GENOMIC DNA]</scope>
    <source>
        <strain evidence="2 3">DSM 25964</strain>
    </source>
</reference>
<feature type="domain" description="LUD" evidence="1">
    <location>
        <begin position="21"/>
        <end position="212"/>
    </location>
</feature>
<name>A0A4R8M7B5_9BACT</name>
<dbReference type="Pfam" id="PF02589">
    <property type="entry name" value="LUD_dom"/>
    <property type="match status" value="1"/>
</dbReference>
<dbReference type="InterPro" id="IPR009501">
    <property type="entry name" value="UCP020269"/>
</dbReference>
<dbReference type="OrthoDB" id="9809147at2"/>
<gene>
    <name evidence="2" type="ORF">C8D99_11024</name>
</gene>
<accession>A0A4R8M7B5</accession>
<dbReference type="Proteomes" id="UP000295066">
    <property type="component" value="Unassembled WGS sequence"/>
</dbReference>
<protein>
    <submittedName>
        <fullName evidence="2">YkgG family uncharacterized protein</fullName>
    </submittedName>
</protein>
<sequence length="218" mass="23341">MNGSPFDAARKKHWRTLGPTVAANLAAKGFEAVYADSREEALAEVLKLIPAGASVGVPGSVTIREIGAMDALSERGCSVIHHWDPSLSPEERLQKLQDELLADFFLTSSNAVTKDGMLVNIDGNGNRVSGMAWGKNTLVFVIGMNKITADLDEAISRTRNTATPPNALRLGLETPCTKTGHCVNCSSEERVCKALLILERATGGRKTHVILVGEDLGF</sequence>